<organism evidence="2 3">
    <name type="scientific">Enterocloster bolteae 90B8</name>
    <dbReference type="NCBI Taxonomy" id="997897"/>
    <lineage>
        <taxon>Bacteria</taxon>
        <taxon>Bacillati</taxon>
        <taxon>Bacillota</taxon>
        <taxon>Clostridia</taxon>
        <taxon>Lachnospirales</taxon>
        <taxon>Lachnospiraceae</taxon>
        <taxon>Enterocloster</taxon>
    </lineage>
</organism>
<comment type="caution">
    <text evidence="2">The sequence shown here is derived from an EMBL/GenBank/DDBJ whole genome shotgun (WGS) entry which is preliminary data.</text>
</comment>
<dbReference type="EMBL" id="AGYG01000009">
    <property type="protein sequence ID" value="ENZ41914.1"/>
    <property type="molecule type" value="Genomic_DNA"/>
</dbReference>
<dbReference type="AlphaFoldDB" id="R0BA62"/>
<protein>
    <submittedName>
        <fullName evidence="2">Uncharacterized protein</fullName>
    </submittedName>
</protein>
<proteinExistence type="predicted"/>
<evidence type="ECO:0000256" key="1">
    <source>
        <dbReference type="SAM" id="MobiDB-lite"/>
    </source>
</evidence>
<gene>
    <name evidence="2" type="ORF">HMPREF1097_01290</name>
</gene>
<dbReference type="HOGENOM" id="CLU_3231654_0_0_9"/>
<dbReference type="Proteomes" id="UP000013041">
    <property type="component" value="Unassembled WGS sequence"/>
</dbReference>
<dbReference type="PATRIC" id="fig|997897.5.peg.1371"/>
<accession>R0BA62</accession>
<evidence type="ECO:0000313" key="3">
    <source>
        <dbReference type="Proteomes" id="UP000013041"/>
    </source>
</evidence>
<evidence type="ECO:0000313" key="2">
    <source>
        <dbReference type="EMBL" id="ENZ41914.1"/>
    </source>
</evidence>
<name>R0BA62_9FIRM</name>
<sequence>MHGSMGGIPVATRNHRLSSYGNDAIKNVGKLKENPETRCPSDW</sequence>
<feature type="region of interest" description="Disordered" evidence="1">
    <location>
        <begin position="1"/>
        <end position="22"/>
    </location>
</feature>
<reference evidence="2 3" key="1">
    <citation type="submission" date="2013-01" db="EMBL/GenBank/DDBJ databases">
        <title>The Genome Sequence of Clostridium bolteae 90B8.</title>
        <authorList>
            <consortium name="The Broad Institute Genome Sequencing Platform"/>
            <person name="Earl A."/>
            <person name="Ward D."/>
            <person name="Feldgarden M."/>
            <person name="Gevers D."/>
            <person name="Courvalin P."/>
            <person name="Lambert T."/>
            <person name="Walker B."/>
            <person name="Young S.K."/>
            <person name="Zeng Q."/>
            <person name="Gargeya S."/>
            <person name="Fitzgerald M."/>
            <person name="Haas B."/>
            <person name="Abouelleil A."/>
            <person name="Alvarado L."/>
            <person name="Arachchi H.M."/>
            <person name="Berlin A.M."/>
            <person name="Chapman S.B."/>
            <person name="Dewar J."/>
            <person name="Goldberg J."/>
            <person name="Griggs A."/>
            <person name="Gujja S."/>
            <person name="Hansen M."/>
            <person name="Howarth C."/>
            <person name="Imamovic A."/>
            <person name="Larimer J."/>
            <person name="McCowan C."/>
            <person name="Murphy C."/>
            <person name="Neiman D."/>
            <person name="Pearson M."/>
            <person name="Priest M."/>
            <person name="Roberts A."/>
            <person name="Saif S."/>
            <person name="Shea T."/>
            <person name="Sisk P."/>
            <person name="Sykes S."/>
            <person name="Wortman J."/>
            <person name="Nusbaum C."/>
            <person name="Birren B."/>
        </authorList>
    </citation>
    <scope>NUCLEOTIDE SEQUENCE [LARGE SCALE GENOMIC DNA]</scope>
    <source>
        <strain evidence="2 3">90B8</strain>
    </source>
</reference>